<evidence type="ECO:0000313" key="1">
    <source>
        <dbReference type="EMBL" id="GIQ90231.1"/>
    </source>
</evidence>
<dbReference type="Proteomes" id="UP000265618">
    <property type="component" value="Unassembled WGS sequence"/>
</dbReference>
<keyword evidence="2" id="KW-1185">Reference proteome</keyword>
<gene>
    <name evidence="1" type="ORF">KIPB_012947</name>
</gene>
<dbReference type="AlphaFoldDB" id="A0A9K3D8U5"/>
<dbReference type="EMBL" id="BDIP01005929">
    <property type="protein sequence ID" value="GIQ90231.1"/>
    <property type="molecule type" value="Genomic_DNA"/>
</dbReference>
<sequence>ASIETPEAVENMADICGYYLMPYSMMDDIRARYGVLWANGIKLDFTDDSFDFDNEAIK</sequence>
<accession>A0A9K3D8U5</accession>
<comment type="caution">
    <text evidence="1">The sequence shown here is derived from an EMBL/GenBank/DDBJ whole genome shotgun (WGS) entry which is preliminary data.</text>
</comment>
<reference evidence="1 2" key="1">
    <citation type="journal article" date="2018" name="PLoS ONE">
        <title>The draft genome of Kipferlia bialata reveals reductive genome evolution in fornicate parasites.</title>
        <authorList>
            <person name="Tanifuji G."/>
            <person name="Takabayashi S."/>
            <person name="Kume K."/>
            <person name="Takagi M."/>
            <person name="Nakayama T."/>
            <person name="Kamikawa R."/>
            <person name="Inagaki Y."/>
            <person name="Hashimoto T."/>
        </authorList>
    </citation>
    <scope>NUCLEOTIDE SEQUENCE [LARGE SCALE GENOMIC DNA]</scope>
    <source>
        <strain evidence="1">NY0173</strain>
    </source>
</reference>
<proteinExistence type="predicted"/>
<name>A0A9K3D8U5_9EUKA</name>
<feature type="non-terminal residue" evidence="1">
    <location>
        <position position="58"/>
    </location>
</feature>
<evidence type="ECO:0000313" key="2">
    <source>
        <dbReference type="Proteomes" id="UP000265618"/>
    </source>
</evidence>
<organism evidence="1 2">
    <name type="scientific">Kipferlia bialata</name>
    <dbReference type="NCBI Taxonomy" id="797122"/>
    <lineage>
        <taxon>Eukaryota</taxon>
        <taxon>Metamonada</taxon>
        <taxon>Carpediemonas-like organisms</taxon>
        <taxon>Kipferlia</taxon>
    </lineage>
</organism>
<feature type="non-terminal residue" evidence="1">
    <location>
        <position position="1"/>
    </location>
</feature>
<protein>
    <submittedName>
        <fullName evidence="1">Uncharacterized protein</fullName>
    </submittedName>
</protein>